<dbReference type="PANTHER" id="PTHR43401">
    <property type="entry name" value="L-THREONINE 3-DEHYDROGENASE"/>
    <property type="match status" value="1"/>
</dbReference>
<comment type="caution">
    <text evidence="3">The sequence shown here is derived from an EMBL/GenBank/DDBJ whole genome shotgun (WGS) entry which is preliminary data.</text>
</comment>
<organism evidence="3 4">
    <name type="scientific">Ktedonospora formicarum</name>
    <dbReference type="NCBI Taxonomy" id="2778364"/>
    <lineage>
        <taxon>Bacteria</taxon>
        <taxon>Bacillati</taxon>
        <taxon>Chloroflexota</taxon>
        <taxon>Ktedonobacteria</taxon>
        <taxon>Ktedonobacterales</taxon>
        <taxon>Ktedonobacteraceae</taxon>
        <taxon>Ktedonospora</taxon>
    </lineage>
</organism>
<gene>
    <name evidence="3" type="ORF">KSX_55180</name>
</gene>
<dbReference type="SUPFAM" id="SSF51735">
    <property type="entry name" value="NAD(P)-binding Rossmann-fold domains"/>
    <property type="match status" value="1"/>
</dbReference>
<dbReference type="AlphaFoldDB" id="A0A8J3I5T5"/>
<dbReference type="Pfam" id="PF00107">
    <property type="entry name" value="ADH_zinc_N"/>
    <property type="match status" value="1"/>
</dbReference>
<dbReference type="EMBL" id="BNJF01000003">
    <property type="protein sequence ID" value="GHO47355.1"/>
    <property type="molecule type" value="Genomic_DNA"/>
</dbReference>
<dbReference type="InterPro" id="IPR013149">
    <property type="entry name" value="ADH-like_C"/>
</dbReference>
<dbReference type="InterPro" id="IPR036291">
    <property type="entry name" value="NAD(P)-bd_dom_sf"/>
</dbReference>
<evidence type="ECO:0000313" key="4">
    <source>
        <dbReference type="Proteomes" id="UP000612362"/>
    </source>
</evidence>
<dbReference type="GO" id="GO:0016491">
    <property type="term" value="F:oxidoreductase activity"/>
    <property type="evidence" value="ECO:0007669"/>
    <property type="project" value="UniProtKB-KW"/>
</dbReference>
<keyword evidence="4" id="KW-1185">Reference proteome</keyword>
<evidence type="ECO:0000259" key="2">
    <source>
        <dbReference type="Pfam" id="PF00107"/>
    </source>
</evidence>
<sequence length="108" mass="12210">MVFDATGNSQSMHAAFSYVGYGGRLIFVGLFQGDIRFHDPDFHRRELTVLSSRNATFKDFRFVIQALEKGHINIAPWITHRTTSDNALESLPLWFSGKGDLFKGVIAF</sequence>
<feature type="domain" description="Alcohol dehydrogenase-like C-terminal" evidence="2">
    <location>
        <begin position="2"/>
        <end position="68"/>
    </location>
</feature>
<dbReference type="Gene3D" id="3.40.50.720">
    <property type="entry name" value="NAD(P)-binding Rossmann-like Domain"/>
    <property type="match status" value="1"/>
</dbReference>
<dbReference type="InterPro" id="IPR050129">
    <property type="entry name" value="Zn_alcohol_dh"/>
</dbReference>
<dbReference type="Proteomes" id="UP000612362">
    <property type="component" value="Unassembled WGS sequence"/>
</dbReference>
<dbReference type="PANTHER" id="PTHR43401:SF3">
    <property type="entry name" value="L-GALACTONATE-5-DEHYDROGENASE"/>
    <property type="match status" value="1"/>
</dbReference>
<keyword evidence="1" id="KW-0560">Oxidoreductase</keyword>
<name>A0A8J3I5T5_9CHLR</name>
<evidence type="ECO:0000313" key="3">
    <source>
        <dbReference type="EMBL" id="GHO47355.1"/>
    </source>
</evidence>
<accession>A0A8J3I5T5</accession>
<reference evidence="3" key="1">
    <citation type="submission" date="2020-10" db="EMBL/GenBank/DDBJ databases">
        <title>Taxonomic study of unclassified bacteria belonging to the class Ktedonobacteria.</title>
        <authorList>
            <person name="Yabe S."/>
            <person name="Wang C.M."/>
            <person name="Zheng Y."/>
            <person name="Sakai Y."/>
            <person name="Cavaletti L."/>
            <person name="Monciardini P."/>
            <person name="Donadio S."/>
        </authorList>
    </citation>
    <scope>NUCLEOTIDE SEQUENCE</scope>
    <source>
        <strain evidence="3">SOSP1-1</strain>
    </source>
</reference>
<protein>
    <recommendedName>
        <fullName evidence="2">Alcohol dehydrogenase-like C-terminal domain-containing protein</fullName>
    </recommendedName>
</protein>
<dbReference type="Gene3D" id="3.90.180.10">
    <property type="entry name" value="Medium-chain alcohol dehydrogenases, catalytic domain"/>
    <property type="match status" value="1"/>
</dbReference>
<evidence type="ECO:0000256" key="1">
    <source>
        <dbReference type="ARBA" id="ARBA00023002"/>
    </source>
</evidence>
<proteinExistence type="predicted"/>